<keyword evidence="1" id="KW-1185">Reference proteome</keyword>
<organism evidence="1 2">
    <name type="scientific">Camelus bactrianus</name>
    <name type="common">Bactrian camel</name>
    <dbReference type="NCBI Taxonomy" id="9837"/>
    <lineage>
        <taxon>Eukaryota</taxon>
        <taxon>Metazoa</taxon>
        <taxon>Chordata</taxon>
        <taxon>Craniata</taxon>
        <taxon>Vertebrata</taxon>
        <taxon>Euteleostomi</taxon>
        <taxon>Mammalia</taxon>
        <taxon>Eutheria</taxon>
        <taxon>Laurasiatheria</taxon>
        <taxon>Artiodactyla</taxon>
        <taxon>Tylopoda</taxon>
        <taxon>Camelidae</taxon>
        <taxon>Camelus</taxon>
    </lineage>
</organism>
<protein>
    <submittedName>
        <fullName evidence="2">Thymic stromal lymphopoietin</fullName>
    </submittedName>
</protein>
<accession>A0AC58PLX2</accession>
<name>A0AC58PLX2_CAMBA</name>
<gene>
    <name evidence="2" type="primary">TSLP</name>
</gene>
<dbReference type="Proteomes" id="UP001732780">
    <property type="component" value="Chromosome 3"/>
</dbReference>
<evidence type="ECO:0000313" key="2">
    <source>
        <dbReference type="RefSeq" id="XP_074211033.1"/>
    </source>
</evidence>
<reference evidence="2" key="1">
    <citation type="submission" date="2025-08" db="UniProtKB">
        <authorList>
            <consortium name="RefSeq"/>
        </authorList>
    </citation>
    <scope>IDENTIFICATION</scope>
    <source>
        <tissue evidence="2">Blood</tissue>
    </source>
</reference>
<evidence type="ECO:0000313" key="1">
    <source>
        <dbReference type="Proteomes" id="UP001732780"/>
    </source>
</evidence>
<sequence length="425" mass="46832">MRGEGRRISLPKDAATTSNPRLEGFQKSPSFKSAVNQRLSDTPLGNSSLLLSLKRVSVLRPQVREAVEATRRGAKAKRRHAGRTNRARLRASRALDSTLPGAFRCARIPPRSRSLAFSLLNAVFFRKIFILQLVGLALTYNFTDCDFEKIKETYQNVIYEVLKEYIKGTKSIRFNRFVYCEDRNPSGIPGEAPPPTPSRGKANPAVGPGDNVRGTLPGCEPPRSAPPLGPRDVGGASGASGARVFPPKSPSAILTAPLLPSPSSGSFPSAHPIPLSSYSNRLYCDTRSSPTAPVAPFTHVLSALFFFLLDLPPLAFSSFLVRFAACEQPDCLTKIERFTFERNHGCTSLASEIFAEQTNATFALHCTGYPGIEISITQAMKTRREREVKTNKCLEQVSKLIELWRRFCRIKQSKTSLKSHFTATE</sequence>
<dbReference type="RefSeq" id="XP_074211033.1">
    <property type="nucleotide sequence ID" value="XM_074354932.1"/>
</dbReference>
<proteinExistence type="predicted"/>